<dbReference type="Proteomes" id="UP000729402">
    <property type="component" value="Unassembled WGS sequence"/>
</dbReference>
<keyword evidence="3" id="KW-1185">Reference proteome</keyword>
<proteinExistence type="predicted"/>
<evidence type="ECO:0000256" key="1">
    <source>
        <dbReference type="SAM" id="MobiDB-lite"/>
    </source>
</evidence>
<comment type="caution">
    <text evidence="2">The sequence shown here is derived from an EMBL/GenBank/DDBJ whole genome shotgun (WGS) entry which is preliminary data.</text>
</comment>
<accession>A0A8J5WQU2</accession>
<dbReference type="EMBL" id="JAAALK010000080">
    <property type="protein sequence ID" value="KAG8093189.1"/>
    <property type="molecule type" value="Genomic_DNA"/>
</dbReference>
<evidence type="ECO:0000313" key="2">
    <source>
        <dbReference type="EMBL" id="KAG8093189.1"/>
    </source>
</evidence>
<name>A0A8J5WQU2_ZIZPA</name>
<reference evidence="2" key="2">
    <citation type="submission" date="2021-02" db="EMBL/GenBank/DDBJ databases">
        <authorList>
            <person name="Kimball J.A."/>
            <person name="Haas M.W."/>
            <person name="Macchietto M."/>
            <person name="Kono T."/>
            <person name="Duquette J."/>
            <person name="Shao M."/>
        </authorList>
    </citation>
    <scope>NUCLEOTIDE SEQUENCE</scope>
    <source>
        <tissue evidence="2">Fresh leaf tissue</tissue>
    </source>
</reference>
<dbReference type="AlphaFoldDB" id="A0A8J5WQU2"/>
<protein>
    <submittedName>
        <fullName evidence="2">Uncharacterized protein</fullName>
    </submittedName>
</protein>
<sequence length="80" mass="8547">MELPDEPDQSSPRRVDRSAGYPVSSNEPPERWPPPTCLGSLAPTSKHLNGQAEFAAGKKRSPEGRRGKGQCPRAGHDVGG</sequence>
<reference evidence="2" key="1">
    <citation type="journal article" date="2021" name="bioRxiv">
        <title>Whole Genome Assembly and Annotation of Northern Wild Rice, Zizania palustris L., Supports a Whole Genome Duplication in the Zizania Genus.</title>
        <authorList>
            <person name="Haas M."/>
            <person name="Kono T."/>
            <person name="Macchietto M."/>
            <person name="Millas R."/>
            <person name="McGilp L."/>
            <person name="Shao M."/>
            <person name="Duquette J."/>
            <person name="Hirsch C.N."/>
            <person name="Kimball J."/>
        </authorList>
    </citation>
    <scope>NUCLEOTIDE SEQUENCE</scope>
    <source>
        <tissue evidence="2">Fresh leaf tissue</tissue>
    </source>
</reference>
<feature type="region of interest" description="Disordered" evidence="1">
    <location>
        <begin position="1"/>
        <end position="80"/>
    </location>
</feature>
<gene>
    <name evidence="2" type="ORF">GUJ93_ZPchr0012g20285</name>
</gene>
<evidence type="ECO:0000313" key="3">
    <source>
        <dbReference type="Proteomes" id="UP000729402"/>
    </source>
</evidence>
<organism evidence="2 3">
    <name type="scientific">Zizania palustris</name>
    <name type="common">Northern wild rice</name>
    <dbReference type="NCBI Taxonomy" id="103762"/>
    <lineage>
        <taxon>Eukaryota</taxon>
        <taxon>Viridiplantae</taxon>
        <taxon>Streptophyta</taxon>
        <taxon>Embryophyta</taxon>
        <taxon>Tracheophyta</taxon>
        <taxon>Spermatophyta</taxon>
        <taxon>Magnoliopsida</taxon>
        <taxon>Liliopsida</taxon>
        <taxon>Poales</taxon>
        <taxon>Poaceae</taxon>
        <taxon>BOP clade</taxon>
        <taxon>Oryzoideae</taxon>
        <taxon>Oryzeae</taxon>
        <taxon>Zizaniinae</taxon>
        <taxon>Zizania</taxon>
    </lineage>
</organism>